<keyword evidence="6" id="KW-1185">Reference proteome</keyword>
<evidence type="ECO:0000256" key="1">
    <source>
        <dbReference type="ARBA" id="ARBA00022679"/>
    </source>
</evidence>
<comment type="caution">
    <text evidence="5">The sequence shown here is derived from an EMBL/GenBank/DDBJ whole genome shotgun (WGS) entry which is preliminary data.</text>
</comment>
<evidence type="ECO:0000313" key="6">
    <source>
        <dbReference type="Proteomes" id="UP001595957"/>
    </source>
</evidence>
<dbReference type="Gene3D" id="3.90.550.10">
    <property type="entry name" value="Spore Coat Polysaccharide Biosynthesis Protein SpsA, Chain A"/>
    <property type="match status" value="1"/>
</dbReference>
<evidence type="ECO:0000256" key="2">
    <source>
        <dbReference type="ARBA" id="ARBA00022695"/>
    </source>
</evidence>
<keyword evidence="2 5" id="KW-0548">Nucleotidyltransferase</keyword>
<dbReference type="RefSeq" id="WP_380806713.1">
    <property type="nucleotide sequence ID" value="NZ_JBHSFZ010000063.1"/>
</dbReference>
<dbReference type="EC" id="2.7.7.68" evidence="5"/>
<dbReference type="InterPro" id="IPR002835">
    <property type="entry name" value="CofC"/>
</dbReference>
<keyword evidence="3" id="KW-0547">Nucleotide-binding</keyword>
<organism evidence="5 6">
    <name type="scientific">Sphingobium tyrosinilyticum</name>
    <dbReference type="NCBI Taxonomy" id="2715436"/>
    <lineage>
        <taxon>Bacteria</taxon>
        <taxon>Pseudomonadati</taxon>
        <taxon>Pseudomonadota</taxon>
        <taxon>Alphaproteobacteria</taxon>
        <taxon>Sphingomonadales</taxon>
        <taxon>Sphingomonadaceae</taxon>
        <taxon>Sphingobium</taxon>
    </lineage>
</organism>
<keyword evidence="4" id="KW-0342">GTP-binding</keyword>
<proteinExistence type="predicted"/>
<keyword evidence="1 5" id="KW-0808">Transferase</keyword>
<dbReference type="Pfam" id="PF01983">
    <property type="entry name" value="CofC"/>
    <property type="match status" value="1"/>
</dbReference>
<dbReference type="NCBIfam" id="TIGR03552">
    <property type="entry name" value="F420_cofC"/>
    <property type="match status" value="1"/>
</dbReference>
<dbReference type="PANTHER" id="PTHR40392:SF1">
    <property type="entry name" value="2-PHOSPHO-L-LACTATE GUANYLYLTRANSFERASE"/>
    <property type="match status" value="1"/>
</dbReference>
<evidence type="ECO:0000256" key="4">
    <source>
        <dbReference type="ARBA" id="ARBA00023134"/>
    </source>
</evidence>
<sequence length="202" mass="21586">MNCWVFIPIKSPAYCKTRLAPVLDEAERQYLVAAMLERVYTAACAVAGPDRTFILGPSRHALGNKVRQFGDPGVGLNPAATSARDAALQGGVERLILLSADLPRVTTDDVAALINIPARTIAVAPDESGQGTNALSLPLPQASDFRFHYGLGSCAAHREEAARLALPLLTIVRPDLAFDIDEPAELAGWYNAGPNSSFTNQF</sequence>
<reference evidence="6" key="1">
    <citation type="journal article" date="2019" name="Int. J. Syst. Evol. Microbiol.">
        <title>The Global Catalogue of Microorganisms (GCM) 10K type strain sequencing project: providing services to taxonomists for standard genome sequencing and annotation.</title>
        <authorList>
            <consortium name="The Broad Institute Genomics Platform"/>
            <consortium name="The Broad Institute Genome Sequencing Center for Infectious Disease"/>
            <person name="Wu L."/>
            <person name="Ma J."/>
        </authorList>
    </citation>
    <scope>NUCLEOTIDE SEQUENCE [LARGE SCALE GENOMIC DNA]</scope>
    <source>
        <strain evidence="6">NBRC 103632</strain>
    </source>
</reference>
<dbReference type="Proteomes" id="UP001595957">
    <property type="component" value="Unassembled WGS sequence"/>
</dbReference>
<gene>
    <name evidence="5" type="primary">cofC</name>
    <name evidence="5" type="ORF">ACFO3E_17275</name>
</gene>
<accession>A0ABV9F1Y7</accession>
<dbReference type="SUPFAM" id="SSF53448">
    <property type="entry name" value="Nucleotide-diphospho-sugar transferases"/>
    <property type="match status" value="1"/>
</dbReference>
<name>A0ABV9F1Y7_9SPHN</name>
<dbReference type="InterPro" id="IPR029044">
    <property type="entry name" value="Nucleotide-diphossugar_trans"/>
</dbReference>
<protein>
    <submittedName>
        <fullName evidence="5">2-phospho-L-lactate guanylyltransferase</fullName>
        <ecNumber evidence="5">2.7.7.68</ecNumber>
    </submittedName>
</protein>
<dbReference type="PANTHER" id="PTHR40392">
    <property type="entry name" value="2-PHOSPHO-L-LACTATE GUANYLYLTRANSFERASE"/>
    <property type="match status" value="1"/>
</dbReference>
<evidence type="ECO:0000313" key="5">
    <source>
        <dbReference type="EMBL" id="MFC4595911.1"/>
    </source>
</evidence>
<evidence type="ECO:0000256" key="3">
    <source>
        <dbReference type="ARBA" id="ARBA00022741"/>
    </source>
</evidence>
<dbReference type="EMBL" id="JBHSFZ010000063">
    <property type="protein sequence ID" value="MFC4595911.1"/>
    <property type="molecule type" value="Genomic_DNA"/>
</dbReference>
<dbReference type="GO" id="GO:0043814">
    <property type="term" value="F:phospholactate guanylyltransferase activity"/>
    <property type="evidence" value="ECO:0007669"/>
    <property type="project" value="UniProtKB-EC"/>
</dbReference>